<dbReference type="SUPFAM" id="SSF46785">
    <property type="entry name" value="Winged helix' DNA-binding domain"/>
    <property type="match status" value="1"/>
</dbReference>
<keyword evidence="4" id="KW-0804">Transcription</keyword>
<dbReference type="Gene3D" id="3.40.190.290">
    <property type="match status" value="1"/>
</dbReference>
<dbReference type="Proteomes" id="UP000595197">
    <property type="component" value="Chromosome"/>
</dbReference>
<dbReference type="PANTHER" id="PTHR30537:SF5">
    <property type="entry name" value="HTH-TYPE TRANSCRIPTIONAL ACTIVATOR TTDR-RELATED"/>
    <property type="match status" value="1"/>
</dbReference>
<dbReference type="Pfam" id="PF03466">
    <property type="entry name" value="LysR_substrate"/>
    <property type="match status" value="1"/>
</dbReference>
<protein>
    <submittedName>
        <fullName evidence="6">LysR family transcriptional regulator</fullName>
    </submittedName>
</protein>
<evidence type="ECO:0000256" key="1">
    <source>
        <dbReference type="ARBA" id="ARBA00009437"/>
    </source>
</evidence>
<evidence type="ECO:0000256" key="2">
    <source>
        <dbReference type="ARBA" id="ARBA00023015"/>
    </source>
</evidence>
<evidence type="ECO:0000256" key="3">
    <source>
        <dbReference type="ARBA" id="ARBA00023125"/>
    </source>
</evidence>
<sequence length="300" mass="32643">MDRFEAMSVLLAVVEAGSLSAGARRLGQPLATVSRKVADLERHLHTRLLVRTSRRIGLTDAGRAYVAASKRILEQVEEAERTASGEYREPRGELNVTAPIVFGRRHLLPIALEFLAAHAEIDLRLLLIDRSVTLHEEHVDLALRIGVLDDSTLVATRVGSIRRLLCASPDYLARRGTPRTPEDLAGHDGIEFRGTPADPDWRHSRGVAVPRVRLAVNTAEAAVDAAVAGLGITRLLSYQVADEVRSGALVPVLEPFGPAPVPVSLVYPEQGLLPLKVRAFLDWTAPRLRARLASALHIGP</sequence>
<feature type="domain" description="HTH lysR-type" evidence="5">
    <location>
        <begin position="1"/>
        <end position="59"/>
    </location>
</feature>
<keyword evidence="2" id="KW-0805">Transcription regulation</keyword>
<reference evidence="6" key="1">
    <citation type="submission" date="2021-02" db="EMBL/GenBank/DDBJ databases">
        <title>Skermanella TT6 skin isolate.</title>
        <authorList>
            <person name="Lee K."/>
            <person name="Ganzorig M."/>
        </authorList>
    </citation>
    <scope>NUCLEOTIDE SEQUENCE</scope>
    <source>
        <strain evidence="6">TT6</strain>
    </source>
</reference>
<comment type="similarity">
    <text evidence="1">Belongs to the LysR transcriptional regulatory family.</text>
</comment>
<dbReference type="InterPro" id="IPR000847">
    <property type="entry name" value="LysR_HTH_N"/>
</dbReference>
<gene>
    <name evidence="6" type="ORF">IGS68_01220</name>
</gene>
<evidence type="ECO:0000313" key="7">
    <source>
        <dbReference type="Proteomes" id="UP000595197"/>
    </source>
</evidence>
<dbReference type="CDD" id="cd08471">
    <property type="entry name" value="PBP2_CrgA_like_2"/>
    <property type="match status" value="1"/>
</dbReference>
<keyword evidence="7" id="KW-1185">Reference proteome</keyword>
<evidence type="ECO:0000256" key="4">
    <source>
        <dbReference type="ARBA" id="ARBA00023163"/>
    </source>
</evidence>
<dbReference type="PANTHER" id="PTHR30537">
    <property type="entry name" value="HTH-TYPE TRANSCRIPTIONAL REGULATOR"/>
    <property type="match status" value="1"/>
</dbReference>
<keyword evidence="3" id="KW-0238">DNA-binding</keyword>
<dbReference type="EMBL" id="CP067420">
    <property type="protein sequence ID" value="QQP89929.1"/>
    <property type="molecule type" value="Genomic_DNA"/>
</dbReference>
<dbReference type="Gene3D" id="1.10.10.10">
    <property type="entry name" value="Winged helix-like DNA-binding domain superfamily/Winged helix DNA-binding domain"/>
    <property type="match status" value="1"/>
</dbReference>
<dbReference type="PROSITE" id="PS50931">
    <property type="entry name" value="HTH_LYSR"/>
    <property type="match status" value="1"/>
</dbReference>
<dbReference type="Pfam" id="PF00126">
    <property type="entry name" value="HTH_1"/>
    <property type="match status" value="1"/>
</dbReference>
<proteinExistence type="inferred from homology"/>
<name>A0ABX7B717_9PROT</name>
<evidence type="ECO:0000259" key="5">
    <source>
        <dbReference type="PROSITE" id="PS50931"/>
    </source>
</evidence>
<organism evidence="6 7">
    <name type="scientific">Skermanella cutis</name>
    <dbReference type="NCBI Taxonomy" id="2775420"/>
    <lineage>
        <taxon>Bacteria</taxon>
        <taxon>Pseudomonadati</taxon>
        <taxon>Pseudomonadota</taxon>
        <taxon>Alphaproteobacteria</taxon>
        <taxon>Rhodospirillales</taxon>
        <taxon>Azospirillaceae</taxon>
        <taxon>Skermanella</taxon>
    </lineage>
</organism>
<accession>A0ABX7B717</accession>
<dbReference type="InterPro" id="IPR005119">
    <property type="entry name" value="LysR_subst-bd"/>
</dbReference>
<dbReference type="InterPro" id="IPR058163">
    <property type="entry name" value="LysR-type_TF_proteobact-type"/>
</dbReference>
<dbReference type="SUPFAM" id="SSF53850">
    <property type="entry name" value="Periplasmic binding protein-like II"/>
    <property type="match status" value="1"/>
</dbReference>
<evidence type="ECO:0000313" key="6">
    <source>
        <dbReference type="EMBL" id="QQP89929.1"/>
    </source>
</evidence>
<dbReference type="InterPro" id="IPR036390">
    <property type="entry name" value="WH_DNA-bd_sf"/>
</dbReference>
<dbReference type="InterPro" id="IPR036388">
    <property type="entry name" value="WH-like_DNA-bd_sf"/>
</dbReference>